<proteinExistence type="predicted"/>
<dbReference type="HOGENOM" id="CLU_019327_0_1_11"/>
<dbReference type="SUPFAM" id="SSF51905">
    <property type="entry name" value="FAD/NAD(P)-binding domain"/>
    <property type="match status" value="1"/>
</dbReference>
<evidence type="ECO:0000313" key="2">
    <source>
        <dbReference type="Proteomes" id="UP000002026"/>
    </source>
</evidence>
<dbReference type="PANTHER" id="PTHR10668:SF103">
    <property type="entry name" value="PYRIDINE NUCLEOTIDE-DISULFIDE OXIDOREDUCTASE DOMAIN-CONTAINING PROTEIN 2"/>
    <property type="match status" value="1"/>
</dbReference>
<gene>
    <name evidence="1" type="ordered locus">Shel_04210</name>
</gene>
<organism evidence="1 2">
    <name type="scientific">Slackia heliotrinireducens (strain ATCC 29202 / DSM 20476 / NCTC 11029 / RHS 1)</name>
    <name type="common">Peptococcus heliotrinreducens</name>
    <dbReference type="NCBI Taxonomy" id="471855"/>
    <lineage>
        <taxon>Bacteria</taxon>
        <taxon>Bacillati</taxon>
        <taxon>Actinomycetota</taxon>
        <taxon>Coriobacteriia</taxon>
        <taxon>Eggerthellales</taxon>
        <taxon>Eggerthellaceae</taxon>
        <taxon>Slackia</taxon>
    </lineage>
</organism>
<dbReference type="RefSeq" id="WP_012797588.1">
    <property type="nucleotide sequence ID" value="NC_013165.1"/>
</dbReference>
<protein>
    <submittedName>
        <fullName evidence="1">Phytoene dehydrogenase-like oxidoreductase</fullName>
    </submittedName>
</protein>
<dbReference type="Proteomes" id="UP000002026">
    <property type="component" value="Chromosome"/>
</dbReference>
<dbReference type="STRING" id="471855.Shel_04210"/>
<dbReference type="AlphaFoldDB" id="C7N2W1"/>
<evidence type="ECO:0000313" key="1">
    <source>
        <dbReference type="EMBL" id="ACV21482.1"/>
    </source>
</evidence>
<accession>C7N2W1</accession>
<sequence>MSNKYDVIVAGGGHNGLITAAYLAKAGKKVLVVEGQEHAGGGLRTEEVAAPGFKSNLAAVSHGFIQPNPLIRNDELGLLSKFGLEYIYPEKQTAVIFPDDRSLIFYRDVDKTCESIAQFSEHDAEAYHKFYAMAEKALEMMVAGMYNGPTPTFGAFYAGLEGSEEGRDLLRIQLGSSDAFVNEWFEDDHTKVACNRFTSEGMFDPREQGSGMNLLIFVPLTHKYGTAIPKGGSIELTNSIIRCIEANGGEIRTNSWIKEFKVANGTCEGVVLEDGEVLLASDAVVTNFNIKQLDETMLGKGNVSDRYLTSVKNLRPQSYQNMLQSIALNEAPMYKAGEDASTSFMVEFASDTMEGFYREFDAYKYGEPWFTSPLSVTSTLWDPSLAPEGKHSLYLYSYQPYELKGGAQRWDEGMKEEVAGKVLEFIQSRATNMGPENIVGQYTMCPRDFERWNPSWIGGNFSHIGCYLNQNYGNRPFPEVQDNRLPLDHMYICGPSAFPGGGVIGGGRAVAQVVMEDLGIDFFDVVG</sequence>
<dbReference type="EMBL" id="CP001684">
    <property type="protein sequence ID" value="ACV21482.1"/>
    <property type="molecule type" value="Genomic_DNA"/>
</dbReference>
<reference evidence="1 2" key="1">
    <citation type="journal article" date="2009" name="Stand. Genomic Sci.">
        <title>Complete genome sequence of Slackia heliotrinireducens type strain (RHS 1).</title>
        <authorList>
            <person name="Pukall R."/>
            <person name="Lapidus A."/>
            <person name="Nolan M."/>
            <person name="Copeland A."/>
            <person name="Glavina Del Rio T."/>
            <person name="Lucas S."/>
            <person name="Chen F."/>
            <person name="Tice H."/>
            <person name="Cheng J.F."/>
            <person name="Chertkov O."/>
            <person name="Bruce D."/>
            <person name="Goodwin L."/>
            <person name="Kuske C."/>
            <person name="Brettin T."/>
            <person name="Detter J.C."/>
            <person name="Han C."/>
            <person name="Pitluck S."/>
            <person name="Pati A."/>
            <person name="Mavrommatis K."/>
            <person name="Ivanova N."/>
            <person name="Ovchinnikova G."/>
            <person name="Chen A."/>
            <person name="Palaniappan K."/>
            <person name="Schneider S."/>
            <person name="Rohde M."/>
            <person name="Chain P."/>
            <person name="D'haeseleer P."/>
            <person name="Goker M."/>
            <person name="Bristow J."/>
            <person name="Eisen J.A."/>
            <person name="Markowitz V."/>
            <person name="Kyrpides N.C."/>
            <person name="Klenk H.P."/>
            <person name="Hugenholtz P."/>
        </authorList>
    </citation>
    <scope>NUCLEOTIDE SEQUENCE [LARGE SCALE GENOMIC DNA]</scope>
    <source>
        <strain evidence="2">ATCC 29202 / DSM 20476 / NCTC 11029 / RHS 1</strain>
    </source>
</reference>
<dbReference type="eggNOG" id="COG1233">
    <property type="taxonomic scope" value="Bacteria"/>
</dbReference>
<dbReference type="Gene3D" id="3.50.50.60">
    <property type="entry name" value="FAD/NAD(P)-binding domain"/>
    <property type="match status" value="2"/>
</dbReference>
<keyword evidence="2" id="KW-1185">Reference proteome</keyword>
<dbReference type="PANTHER" id="PTHR10668">
    <property type="entry name" value="PHYTOENE DEHYDROGENASE"/>
    <property type="match status" value="1"/>
</dbReference>
<dbReference type="Pfam" id="PF13450">
    <property type="entry name" value="NAD_binding_8"/>
    <property type="match status" value="1"/>
</dbReference>
<name>C7N2W1_SLAHD</name>
<dbReference type="InterPro" id="IPR036188">
    <property type="entry name" value="FAD/NAD-bd_sf"/>
</dbReference>
<dbReference type="KEGG" id="shi:Shel_04210"/>